<reference evidence="1" key="1">
    <citation type="submission" date="2015-06" db="EMBL/GenBank/DDBJ databases">
        <authorList>
            <person name="Joergensen T."/>
        </authorList>
    </citation>
    <scope>NUCLEOTIDE SEQUENCE</scope>
    <source>
        <strain evidence="1">RGFK1253</strain>
    </source>
</reference>
<accession>A0A0H5Q3V8</accession>
<name>A0A0H5Q3V8_9ZZZZ</name>
<protein>
    <submittedName>
        <fullName evidence="1">Uncharacterized protein</fullName>
    </submittedName>
</protein>
<sequence>MATLIIPDTFLVAIKAISSGQDNVAVIGIIQASGTSAGVASAVKAAWEAAGGPLSKRPSQYQMDSYTVTDLSVANGSVVTLGSTAVGGISTTSLSTNGACALVRFSAGTRSRSESGRMYHGPLAESQINSDGRTVDAATLTGLQSAYTQFQTSLAGGGNEMVVISRKYQSATLVSQISVSNIIATQRRRIRG</sequence>
<organism evidence="1">
    <name type="scientific">uncultured prokaryote</name>
    <dbReference type="NCBI Taxonomy" id="198431"/>
    <lineage>
        <taxon>unclassified sequences</taxon>
        <taxon>environmental samples</taxon>
    </lineage>
</organism>
<reference evidence="1" key="2">
    <citation type="submission" date="2015-07" db="EMBL/GenBank/DDBJ databases">
        <title>Plasmids, circular viruses and viroids from rat gut.</title>
        <authorList>
            <person name="Jorgensen T.J."/>
            <person name="Hansen M.A."/>
            <person name="Xu Z."/>
            <person name="Tabak M.A."/>
            <person name="Sorensen S.J."/>
            <person name="Hansen L.H."/>
        </authorList>
    </citation>
    <scope>NUCLEOTIDE SEQUENCE</scope>
    <source>
        <strain evidence="1">RGFK1253</strain>
    </source>
</reference>
<dbReference type="AlphaFoldDB" id="A0A0H5Q3V8"/>
<proteinExistence type="predicted"/>
<dbReference type="EMBL" id="LN853825">
    <property type="protein sequence ID" value="CRY96761.1"/>
    <property type="molecule type" value="Genomic_DNA"/>
</dbReference>
<evidence type="ECO:0000313" key="1">
    <source>
        <dbReference type="EMBL" id="CRY96761.1"/>
    </source>
</evidence>